<dbReference type="RefSeq" id="WP_058351897.1">
    <property type="nucleotide sequence ID" value="NZ_CABMMD010000079.1"/>
</dbReference>
<evidence type="ECO:0000259" key="1">
    <source>
        <dbReference type="PROSITE" id="PS51186"/>
    </source>
</evidence>
<dbReference type="Pfam" id="PF13420">
    <property type="entry name" value="Acetyltransf_4"/>
    <property type="match status" value="1"/>
</dbReference>
<proteinExistence type="predicted"/>
<gene>
    <name evidence="2" type="ORF">ASU35_07550</name>
</gene>
<sequence length="202" mass="23092">MTKEPSGTIRMAAPSDTEMLLAIYNPYITDTTITFEYEPLPTEVFQKRLETVLEHFPWLVYEENGQILGYAYASPFHERAAYSWDCDLSIYLSQNCQGQGIGEKLLSALELLLKEQGYYNIYSLITDPNPSSVAFHKKHGFTEEGLHQNTGYKFGQWLGVRLMVKKIGDFTKSPTPIKNIHEIPYKELLKAIPYASNKSPDR</sequence>
<dbReference type="InterPro" id="IPR016181">
    <property type="entry name" value="Acyl_CoA_acyltransferase"/>
</dbReference>
<dbReference type="Proteomes" id="UP000054874">
    <property type="component" value="Unassembled WGS sequence"/>
</dbReference>
<organism evidence="2 3">
    <name type="scientific">Acetivibrio ethanolgignens</name>
    <dbReference type="NCBI Taxonomy" id="290052"/>
    <lineage>
        <taxon>Bacteria</taxon>
        <taxon>Bacillati</taxon>
        <taxon>Bacillota</taxon>
        <taxon>Clostridia</taxon>
        <taxon>Eubacteriales</taxon>
        <taxon>Oscillospiraceae</taxon>
        <taxon>Acetivibrio</taxon>
    </lineage>
</organism>
<protein>
    <recommendedName>
        <fullName evidence="1">N-acetyltransferase domain-containing protein</fullName>
    </recommendedName>
</protein>
<dbReference type="PANTHER" id="PTHR43072:SF8">
    <property type="entry name" value="ACYLTRANSFERASE FABY-RELATED"/>
    <property type="match status" value="1"/>
</dbReference>
<dbReference type="AlphaFoldDB" id="A0A0V8QHE4"/>
<comment type="caution">
    <text evidence="2">The sequence shown here is derived from an EMBL/GenBank/DDBJ whole genome shotgun (WGS) entry which is preliminary data.</text>
</comment>
<dbReference type="PROSITE" id="PS51186">
    <property type="entry name" value="GNAT"/>
    <property type="match status" value="1"/>
</dbReference>
<dbReference type="PANTHER" id="PTHR43072">
    <property type="entry name" value="N-ACETYLTRANSFERASE"/>
    <property type="match status" value="1"/>
</dbReference>
<dbReference type="GO" id="GO:0016747">
    <property type="term" value="F:acyltransferase activity, transferring groups other than amino-acyl groups"/>
    <property type="evidence" value="ECO:0007669"/>
    <property type="project" value="InterPro"/>
</dbReference>
<accession>A0A0V8QHE4</accession>
<dbReference type="STRING" id="290052.ASU35_07550"/>
<feature type="domain" description="N-acetyltransferase" evidence="1">
    <location>
        <begin position="7"/>
        <end position="168"/>
    </location>
</feature>
<dbReference type="EMBL" id="LNAM01000079">
    <property type="protein sequence ID" value="KSV59850.1"/>
    <property type="molecule type" value="Genomic_DNA"/>
</dbReference>
<dbReference type="CDD" id="cd04301">
    <property type="entry name" value="NAT_SF"/>
    <property type="match status" value="1"/>
</dbReference>
<dbReference type="Gene3D" id="3.40.630.30">
    <property type="match status" value="1"/>
</dbReference>
<reference evidence="2 3" key="1">
    <citation type="submission" date="2015-11" db="EMBL/GenBank/DDBJ databases">
        <title>Butyribacter intestini gen. nov., sp. nov., a butyric acid-producing bacterium of the family Lachnospiraceae isolated from the human faeces.</title>
        <authorList>
            <person name="Zou Y."/>
            <person name="Xue W."/>
            <person name="Luo G."/>
            <person name="Lv M."/>
        </authorList>
    </citation>
    <scope>NUCLEOTIDE SEQUENCE [LARGE SCALE GENOMIC DNA]</scope>
    <source>
        <strain evidence="2 3">ACET-33324</strain>
    </source>
</reference>
<keyword evidence="3" id="KW-1185">Reference proteome</keyword>
<evidence type="ECO:0000313" key="2">
    <source>
        <dbReference type="EMBL" id="KSV59850.1"/>
    </source>
</evidence>
<dbReference type="InterPro" id="IPR000182">
    <property type="entry name" value="GNAT_dom"/>
</dbReference>
<name>A0A0V8QHE4_9FIRM</name>
<evidence type="ECO:0000313" key="3">
    <source>
        <dbReference type="Proteomes" id="UP000054874"/>
    </source>
</evidence>
<dbReference type="SUPFAM" id="SSF55729">
    <property type="entry name" value="Acyl-CoA N-acyltransferases (Nat)"/>
    <property type="match status" value="1"/>
</dbReference>